<gene>
    <name evidence="1" type="ORF">EL17_04320</name>
</gene>
<dbReference type="AlphaFoldDB" id="A0A074L331"/>
<name>A0A074L331_9BACT</name>
<evidence type="ECO:0000313" key="2">
    <source>
        <dbReference type="Proteomes" id="UP000027821"/>
    </source>
</evidence>
<keyword evidence="2" id="KW-1185">Reference proteome</keyword>
<dbReference type="EMBL" id="JMIH01000014">
    <property type="protein sequence ID" value="KEO74910.1"/>
    <property type="molecule type" value="Genomic_DNA"/>
</dbReference>
<organism evidence="1 2">
    <name type="scientific">Anditalea andensis</name>
    <dbReference type="NCBI Taxonomy" id="1048983"/>
    <lineage>
        <taxon>Bacteria</taxon>
        <taxon>Pseudomonadati</taxon>
        <taxon>Bacteroidota</taxon>
        <taxon>Cytophagia</taxon>
        <taxon>Cytophagales</taxon>
        <taxon>Cytophagaceae</taxon>
        <taxon>Anditalea</taxon>
    </lineage>
</organism>
<dbReference type="Proteomes" id="UP000027821">
    <property type="component" value="Unassembled WGS sequence"/>
</dbReference>
<reference evidence="1 2" key="1">
    <citation type="submission" date="2014-04" db="EMBL/GenBank/DDBJ databases">
        <title>Characterization and application of a salt tolerant electro-active bacterium.</title>
        <authorList>
            <person name="Yang L."/>
            <person name="Wei S."/>
            <person name="Tay Q.X.M."/>
        </authorList>
    </citation>
    <scope>NUCLEOTIDE SEQUENCE [LARGE SCALE GENOMIC DNA]</scope>
    <source>
        <strain evidence="1 2">LY1</strain>
    </source>
</reference>
<evidence type="ECO:0000313" key="1">
    <source>
        <dbReference type="EMBL" id="KEO74910.1"/>
    </source>
</evidence>
<accession>A0A074L331</accession>
<protein>
    <submittedName>
        <fullName evidence="1">Uncharacterized protein</fullName>
    </submittedName>
</protein>
<proteinExistence type="predicted"/>
<sequence>MGKSILEGDTFILRQSLRITGIKKEAAGITVIKADNIAGTELLINSSLLKLLPIRFSNFLAAKSTTPVRFSPSVMTNRPATVITAWLLNPIKLSSGLIDLVMTNESMTNIAMASGRMTPVKNKTNATPKIANTMTTAIGIMWMGNKGYSCNT</sequence>
<comment type="caution">
    <text evidence="1">The sequence shown here is derived from an EMBL/GenBank/DDBJ whole genome shotgun (WGS) entry which is preliminary data.</text>
</comment>